<comment type="subcellular location">
    <subcellularLocation>
        <location evidence="1">Membrane</location>
        <topology evidence="1">Multi-pass membrane protein</topology>
    </subcellularLocation>
</comment>
<accession>A0A9N8EQQ0</accession>
<dbReference type="OrthoDB" id="8841220at2759"/>
<name>A0A9N8EQQ0_9STRA</name>
<dbReference type="Gene3D" id="1.20.1260.100">
    <property type="entry name" value="TspO/MBR protein"/>
    <property type="match status" value="1"/>
</dbReference>
<dbReference type="AlphaFoldDB" id="A0A9N8EQQ0"/>
<dbReference type="PANTHER" id="PTHR10057:SF0">
    <property type="entry name" value="TRANSLOCATOR PROTEIN"/>
    <property type="match status" value="1"/>
</dbReference>
<feature type="transmembrane region" description="Helical" evidence="6">
    <location>
        <begin position="171"/>
        <end position="188"/>
    </location>
</feature>
<evidence type="ECO:0000256" key="1">
    <source>
        <dbReference type="ARBA" id="ARBA00004141"/>
    </source>
</evidence>
<dbReference type="InterPro" id="IPR038330">
    <property type="entry name" value="TspO/MBR-related_sf"/>
</dbReference>
<sequence>MKLAAVVVIGLSLIAQVAESFVPPSSLPTSRLVGGQRRGESLVFQPTTIAWPTTEEEKNVGHRPSPLAAISPTVAAAIGHVIAGNMATPFVLDAVVTWYKRIPLPSWTPPNGIFGPVWVALYSSIGVAVARVAAKSGWKSLPVQLWGVHMALNLLWAPLFFGMAKLRAALAVNYLMVTSLPILMALYATVDTTAAWLLVPYTAWVTFATILNQEICRLNPMDGQGYSNALLEADIAKLQKEAAKKAGL</sequence>
<feature type="transmembrane region" description="Helical" evidence="6">
    <location>
        <begin position="194"/>
        <end position="211"/>
    </location>
</feature>
<feature type="signal peptide" evidence="7">
    <location>
        <begin position="1"/>
        <end position="20"/>
    </location>
</feature>
<feature type="transmembrane region" description="Helical" evidence="6">
    <location>
        <begin position="69"/>
        <end position="92"/>
    </location>
</feature>
<evidence type="ECO:0000256" key="2">
    <source>
        <dbReference type="ARBA" id="ARBA00007524"/>
    </source>
</evidence>
<keyword evidence="3 6" id="KW-0812">Transmembrane</keyword>
<evidence type="ECO:0000256" key="7">
    <source>
        <dbReference type="SAM" id="SignalP"/>
    </source>
</evidence>
<dbReference type="Pfam" id="PF03073">
    <property type="entry name" value="TspO_MBR"/>
    <property type="match status" value="1"/>
</dbReference>
<keyword evidence="4 6" id="KW-1133">Transmembrane helix</keyword>
<dbReference type="InterPro" id="IPR004307">
    <property type="entry name" value="TspO_MBR"/>
</dbReference>
<feature type="transmembrane region" description="Helical" evidence="6">
    <location>
        <begin position="113"/>
        <end position="134"/>
    </location>
</feature>
<comment type="caution">
    <text evidence="8">The sequence shown here is derived from an EMBL/GenBank/DDBJ whole genome shotgun (WGS) entry which is preliminary data.</text>
</comment>
<dbReference type="PANTHER" id="PTHR10057">
    <property type="entry name" value="PERIPHERAL-TYPE BENZODIAZEPINE RECEPTOR"/>
    <property type="match status" value="1"/>
</dbReference>
<keyword evidence="9" id="KW-1185">Reference proteome</keyword>
<keyword evidence="5 6" id="KW-0472">Membrane</keyword>
<organism evidence="8 9">
    <name type="scientific">Seminavis robusta</name>
    <dbReference type="NCBI Taxonomy" id="568900"/>
    <lineage>
        <taxon>Eukaryota</taxon>
        <taxon>Sar</taxon>
        <taxon>Stramenopiles</taxon>
        <taxon>Ochrophyta</taxon>
        <taxon>Bacillariophyta</taxon>
        <taxon>Bacillariophyceae</taxon>
        <taxon>Bacillariophycidae</taxon>
        <taxon>Naviculales</taxon>
        <taxon>Naviculaceae</taxon>
        <taxon>Seminavis</taxon>
    </lineage>
</organism>
<keyword evidence="7" id="KW-0732">Signal</keyword>
<feature type="transmembrane region" description="Helical" evidence="6">
    <location>
        <begin position="146"/>
        <end position="164"/>
    </location>
</feature>
<protein>
    <submittedName>
        <fullName evidence="8">Tryptophan-rich protein TspO</fullName>
    </submittedName>
</protein>
<evidence type="ECO:0000256" key="4">
    <source>
        <dbReference type="ARBA" id="ARBA00022989"/>
    </source>
</evidence>
<dbReference type="GO" id="GO:0016020">
    <property type="term" value="C:membrane"/>
    <property type="evidence" value="ECO:0007669"/>
    <property type="project" value="UniProtKB-SubCell"/>
</dbReference>
<reference evidence="8" key="1">
    <citation type="submission" date="2020-06" db="EMBL/GenBank/DDBJ databases">
        <authorList>
            <consortium name="Plant Systems Biology data submission"/>
        </authorList>
    </citation>
    <scope>NUCLEOTIDE SEQUENCE</scope>
    <source>
        <strain evidence="8">D6</strain>
    </source>
</reference>
<proteinExistence type="inferred from homology"/>
<gene>
    <name evidence="8" type="ORF">SEMRO_1410_G270260.1</name>
</gene>
<evidence type="ECO:0000313" key="8">
    <source>
        <dbReference type="EMBL" id="CAB9523379.1"/>
    </source>
</evidence>
<comment type="similarity">
    <text evidence="2">Belongs to the TspO/BZRP family.</text>
</comment>
<dbReference type="Proteomes" id="UP001153069">
    <property type="component" value="Unassembled WGS sequence"/>
</dbReference>
<dbReference type="CDD" id="cd15904">
    <property type="entry name" value="TSPO_MBR"/>
    <property type="match status" value="1"/>
</dbReference>
<feature type="chain" id="PRO_5040143675" evidence="7">
    <location>
        <begin position="21"/>
        <end position="248"/>
    </location>
</feature>
<evidence type="ECO:0000256" key="6">
    <source>
        <dbReference type="SAM" id="Phobius"/>
    </source>
</evidence>
<dbReference type="EMBL" id="CAICTM010001408">
    <property type="protein sequence ID" value="CAB9523379.1"/>
    <property type="molecule type" value="Genomic_DNA"/>
</dbReference>
<dbReference type="GO" id="GO:0033013">
    <property type="term" value="P:tetrapyrrole metabolic process"/>
    <property type="evidence" value="ECO:0007669"/>
    <property type="project" value="UniProtKB-ARBA"/>
</dbReference>
<evidence type="ECO:0000256" key="3">
    <source>
        <dbReference type="ARBA" id="ARBA00022692"/>
    </source>
</evidence>
<evidence type="ECO:0000313" key="9">
    <source>
        <dbReference type="Proteomes" id="UP001153069"/>
    </source>
</evidence>
<dbReference type="FunFam" id="1.20.1260.100:FF:000001">
    <property type="entry name" value="translocator protein 2"/>
    <property type="match status" value="1"/>
</dbReference>
<evidence type="ECO:0000256" key="5">
    <source>
        <dbReference type="ARBA" id="ARBA00023136"/>
    </source>
</evidence>